<dbReference type="Pfam" id="PF00534">
    <property type="entry name" value="Glycos_transf_1"/>
    <property type="match status" value="1"/>
</dbReference>
<organism evidence="2 3">
    <name type="scientific">Halocalculus aciditolerans</name>
    <dbReference type="NCBI Taxonomy" id="1383812"/>
    <lineage>
        <taxon>Archaea</taxon>
        <taxon>Methanobacteriati</taxon>
        <taxon>Methanobacteriota</taxon>
        <taxon>Stenosarchaea group</taxon>
        <taxon>Halobacteria</taxon>
        <taxon>Halobacteriales</taxon>
        <taxon>Halobacteriaceae</taxon>
        <taxon>Halocalculus</taxon>
    </lineage>
</organism>
<comment type="caution">
    <text evidence="2">The sequence shown here is derived from an EMBL/GenBank/DDBJ whole genome shotgun (WGS) entry which is preliminary data.</text>
</comment>
<dbReference type="GO" id="GO:0004377">
    <property type="term" value="F:GDP-Man:Man(3)GlcNAc(2)-PP-Dol alpha-1,2-mannosyltransferase activity"/>
    <property type="evidence" value="ECO:0007669"/>
    <property type="project" value="InterPro"/>
</dbReference>
<sequence length="243" mass="28229">MYRPYDAVCRLLAGYSPQRISEDRLLVNSQWTADIVERIYDTSPDIVYPPINDQDFTDTEWEQREEGFVTIGRICPGKQVSRTIEIVDELHEWNDDVHLHLIGPVRNTSYADDIKRKVQSREYIYIEGECSREELVDAIQQHKYGIHGKEFEHFGMVVAEMVAGGVIPFVPNSGGQIDIVKNDERVLYREVSSAVEKIKTVMESPDEQDSIRQLLRESSTRYTRERFQQQIRSLVTEELSQTE</sequence>
<reference evidence="2" key="2">
    <citation type="submission" date="2020-09" db="EMBL/GenBank/DDBJ databases">
        <authorList>
            <person name="Sun Q."/>
            <person name="Ohkuma M."/>
        </authorList>
    </citation>
    <scope>NUCLEOTIDE SEQUENCE</scope>
    <source>
        <strain evidence="2">JCM 19596</strain>
    </source>
</reference>
<dbReference type="GO" id="GO:0006487">
    <property type="term" value="P:protein N-linked glycosylation"/>
    <property type="evidence" value="ECO:0007669"/>
    <property type="project" value="TreeGrafter"/>
</dbReference>
<dbReference type="EMBL" id="BMPG01000008">
    <property type="protein sequence ID" value="GGL73042.1"/>
    <property type="molecule type" value="Genomic_DNA"/>
</dbReference>
<name>A0A830FNE1_9EURY</name>
<dbReference type="SUPFAM" id="SSF53756">
    <property type="entry name" value="UDP-Glycosyltransferase/glycogen phosphorylase"/>
    <property type="match status" value="1"/>
</dbReference>
<protein>
    <recommendedName>
        <fullName evidence="1">Glycosyl transferase family 1 domain-containing protein</fullName>
    </recommendedName>
</protein>
<accession>A0A830FNE1</accession>
<dbReference type="PANTHER" id="PTHR45919:SF1">
    <property type="entry name" value="GDP-MAN:MAN(3)GLCNAC(2)-PP-DOL ALPHA-1,2-MANNOSYLTRANSFERASE"/>
    <property type="match status" value="1"/>
</dbReference>
<feature type="domain" description="Glycosyl transferase family 1" evidence="1">
    <location>
        <begin position="55"/>
        <end position="212"/>
    </location>
</feature>
<evidence type="ECO:0000313" key="2">
    <source>
        <dbReference type="EMBL" id="GGL73042.1"/>
    </source>
</evidence>
<dbReference type="InterPro" id="IPR038013">
    <property type="entry name" value="ALG11"/>
</dbReference>
<dbReference type="GO" id="GO:0016020">
    <property type="term" value="C:membrane"/>
    <property type="evidence" value="ECO:0007669"/>
    <property type="project" value="TreeGrafter"/>
</dbReference>
<proteinExistence type="predicted"/>
<dbReference type="Proteomes" id="UP000607197">
    <property type="component" value="Unassembled WGS sequence"/>
</dbReference>
<keyword evidence="3" id="KW-1185">Reference proteome</keyword>
<dbReference type="InterPro" id="IPR001296">
    <property type="entry name" value="Glyco_trans_1"/>
</dbReference>
<dbReference type="PANTHER" id="PTHR45919">
    <property type="entry name" value="GDP-MAN:MAN(3)GLCNAC(2)-PP-DOL ALPHA-1,2-MANNOSYLTRANSFERASE"/>
    <property type="match status" value="1"/>
</dbReference>
<dbReference type="AlphaFoldDB" id="A0A830FNE1"/>
<reference evidence="2" key="1">
    <citation type="journal article" date="2014" name="Int. J. Syst. Evol. Microbiol.">
        <title>Complete genome sequence of Corynebacterium casei LMG S-19264T (=DSM 44701T), isolated from a smear-ripened cheese.</title>
        <authorList>
            <consortium name="US DOE Joint Genome Institute (JGI-PGF)"/>
            <person name="Walter F."/>
            <person name="Albersmeier A."/>
            <person name="Kalinowski J."/>
            <person name="Ruckert C."/>
        </authorList>
    </citation>
    <scope>NUCLEOTIDE SEQUENCE</scope>
    <source>
        <strain evidence="2">JCM 19596</strain>
    </source>
</reference>
<dbReference type="Gene3D" id="3.40.50.2000">
    <property type="entry name" value="Glycogen Phosphorylase B"/>
    <property type="match status" value="1"/>
</dbReference>
<gene>
    <name evidence="2" type="ORF">GCM10009039_33850</name>
</gene>
<evidence type="ECO:0000259" key="1">
    <source>
        <dbReference type="Pfam" id="PF00534"/>
    </source>
</evidence>
<evidence type="ECO:0000313" key="3">
    <source>
        <dbReference type="Proteomes" id="UP000607197"/>
    </source>
</evidence>